<dbReference type="RefSeq" id="WP_205178613.1">
    <property type="nucleotide sequence ID" value="NZ_JAFBFH010000003.1"/>
</dbReference>
<keyword evidence="1" id="KW-0812">Transmembrane</keyword>
<reference evidence="2 3" key="1">
    <citation type="submission" date="2021-01" db="EMBL/GenBank/DDBJ databases">
        <title>Genomic Encyclopedia of Type Strains, Phase IV (KMG-IV): sequencing the most valuable type-strain genomes for metagenomic binning, comparative biology and taxonomic classification.</title>
        <authorList>
            <person name="Goeker M."/>
        </authorList>
    </citation>
    <scope>NUCLEOTIDE SEQUENCE [LARGE SCALE GENOMIC DNA]</scope>
    <source>
        <strain evidence="2 3">DSM 105453</strain>
    </source>
</reference>
<dbReference type="Proteomes" id="UP000823485">
    <property type="component" value="Unassembled WGS sequence"/>
</dbReference>
<gene>
    <name evidence="2" type="ORF">JOC94_000682</name>
</gene>
<sequence length="313" mass="35462">MREQQIEEKLKNLPKYSLSTEQRRDILQKLRNREQVRKPKFRPGLSIVFASAVIIVLALAQFQLNGQQRDTVTNKIEESREMTMDKAEQEVGIEVAEGKPFRFSDAHQEAIGIEGRVGILQSFDHFVAKDERRVAKLMLYFWDDQADLPGKKYEVTATNGQQEIMLARGKLVDGLYGEDGHALTRFEPFPTKGTWKLSFFIDEKLFAEFTLEVLPPFPATEHFTLVDSPKELAIGKKNNMVMEGTGEKQEKVSVQLLDDTGTLADESLFVNTGKGIDAVTNKPIYLYEGNLAFPKKGTWVLKINGDSTQPFTN</sequence>
<dbReference type="EMBL" id="JAFBFH010000003">
    <property type="protein sequence ID" value="MBM7713713.1"/>
    <property type="molecule type" value="Genomic_DNA"/>
</dbReference>
<keyword evidence="1" id="KW-1133">Transmembrane helix</keyword>
<evidence type="ECO:0000313" key="2">
    <source>
        <dbReference type="EMBL" id="MBM7713713.1"/>
    </source>
</evidence>
<evidence type="ECO:0000313" key="3">
    <source>
        <dbReference type="Proteomes" id="UP000823485"/>
    </source>
</evidence>
<comment type="caution">
    <text evidence="2">The sequence shown here is derived from an EMBL/GenBank/DDBJ whole genome shotgun (WGS) entry which is preliminary data.</text>
</comment>
<proteinExistence type="predicted"/>
<protein>
    <recommendedName>
        <fullName evidence="4">DUF4179 domain-containing protein</fullName>
    </recommendedName>
</protein>
<dbReference type="Gene3D" id="2.60.40.3830">
    <property type="match status" value="1"/>
</dbReference>
<accession>A0ABS2R484</accession>
<evidence type="ECO:0000256" key="1">
    <source>
        <dbReference type="SAM" id="Phobius"/>
    </source>
</evidence>
<organism evidence="2 3">
    <name type="scientific">Siminovitchia thermophila</name>
    <dbReference type="NCBI Taxonomy" id="1245522"/>
    <lineage>
        <taxon>Bacteria</taxon>
        <taxon>Bacillati</taxon>
        <taxon>Bacillota</taxon>
        <taxon>Bacilli</taxon>
        <taxon>Bacillales</taxon>
        <taxon>Bacillaceae</taxon>
        <taxon>Siminovitchia</taxon>
    </lineage>
</organism>
<keyword evidence="3" id="KW-1185">Reference proteome</keyword>
<keyword evidence="1" id="KW-0472">Membrane</keyword>
<evidence type="ECO:0008006" key="4">
    <source>
        <dbReference type="Google" id="ProtNLM"/>
    </source>
</evidence>
<name>A0ABS2R484_9BACI</name>
<feature type="transmembrane region" description="Helical" evidence="1">
    <location>
        <begin position="41"/>
        <end position="62"/>
    </location>
</feature>